<keyword evidence="1" id="KW-0472">Membrane</keyword>
<dbReference type="AlphaFoldDB" id="A0A2R9STJ6"/>
<reference evidence="2 3" key="1">
    <citation type="journal article" date="2010" name="BMC Genomics">
        <title>Genome sequence of the pattern forming Paenibacillus vortex bacterium reveals potential for thriving in complex environments.</title>
        <authorList>
            <person name="Sirota-Madi A."/>
            <person name="Olender T."/>
            <person name="Helman Y."/>
            <person name="Ingham C."/>
            <person name="Brainis I."/>
            <person name="Roth D."/>
            <person name="Hagi E."/>
            <person name="Brodsky L."/>
            <person name="Leshkowitz D."/>
            <person name="Galatenko V."/>
            <person name="Nikolaev V."/>
            <person name="Mugasimangalam R.C."/>
            <person name="Bransburg-Zabary S."/>
            <person name="Gutnick D.L."/>
            <person name="Lancet D."/>
            <person name="Ben-Jacob E."/>
        </authorList>
    </citation>
    <scope>NUCLEOTIDE SEQUENCE [LARGE SCALE GENOMIC DNA]</scope>
    <source>
        <strain evidence="2 3">V453</strain>
    </source>
</reference>
<dbReference type="InterPro" id="IPR025671">
    <property type="entry name" value="HXXEE"/>
</dbReference>
<evidence type="ECO:0000256" key="1">
    <source>
        <dbReference type="SAM" id="Phobius"/>
    </source>
</evidence>
<feature type="transmembrane region" description="Helical" evidence="1">
    <location>
        <begin position="7"/>
        <end position="27"/>
    </location>
</feature>
<evidence type="ECO:0008006" key="4">
    <source>
        <dbReference type="Google" id="ProtNLM"/>
    </source>
</evidence>
<feature type="transmembrane region" description="Helical" evidence="1">
    <location>
        <begin position="167"/>
        <end position="186"/>
    </location>
</feature>
<keyword evidence="1" id="KW-1133">Transmembrane helix</keyword>
<dbReference type="RefSeq" id="WP_006210286.1">
    <property type="nucleotide sequence ID" value="NZ_ADHJ01000025.1"/>
</dbReference>
<keyword evidence="1" id="KW-0812">Transmembrane</keyword>
<keyword evidence="3" id="KW-1185">Reference proteome</keyword>
<evidence type="ECO:0000313" key="3">
    <source>
        <dbReference type="Proteomes" id="UP000003094"/>
    </source>
</evidence>
<accession>A0A2R9STJ6</accession>
<dbReference type="Pfam" id="PF13787">
    <property type="entry name" value="HXXEE"/>
    <property type="match status" value="1"/>
</dbReference>
<feature type="transmembrane region" description="Helical" evidence="1">
    <location>
        <begin position="94"/>
        <end position="116"/>
    </location>
</feature>
<sequence>MKFYSRNWYYIGGILFVIMSFVMGFFGDGVSQIEKILIFSFMSLLVHQFEEYGLPGGFPAFFNVIMNGEKEAPDRYPQNSQLAMVVNVVLAYPFYMAAIIFSDAIWLGLATMYFGFSQILMHGIVMNRKLKSFYNPGLAASIFLHGPIGVYYTWYVTTHDLAGTWDYIAGIIAMIAAAVIIVALPIKLFSSRQAKYPFSQEEMERFGMSEKAKRLSEPMRVQKSNTFCFCFIIMYRSEQGGHLARCKIL</sequence>
<evidence type="ECO:0000313" key="2">
    <source>
        <dbReference type="EMBL" id="EFU40677.1"/>
    </source>
</evidence>
<proteinExistence type="predicted"/>
<dbReference type="Proteomes" id="UP000003094">
    <property type="component" value="Unassembled WGS sequence"/>
</dbReference>
<feature type="transmembrane region" description="Helical" evidence="1">
    <location>
        <begin position="137"/>
        <end position="155"/>
    </location>
</feature>
<comment type="caution">
    <text evidence="2">The sequence shown here is derived from an EMBL/GenBank/DDBJ whole genome shotgun (WGS) entry which is preliminary data.</text>
</comment>
<organism evidence="2 3">
    <name type="scientific">Paenibacillus vortex V453</name>
    <dbReference type="NCBI Taxonomy" id="715225"/>
    <lineage>
        <taxon>Bacteria</taxon>
        <taxon>Bacillati</taxon>
        <taxon>Bacillota</taxon>
        <taxon>Bacilli</taxon>
        <taxon>Bacillales</taxon>
        <taxon>Paenibacillaceae</taxon>
        <taxon>Paenibacillus</taxon>
    </lineage>
</organism>
<gene>
    <name evidence="2" type="ORF">PVOR_17434</name>
</gene>
<dbReference type="EMBL" id="ADHJ01000025">
    <property type="protein sequence ID" value="EFU40677.1"/>
    <property type="molecule type" value="Genomic_DNA"/>
</dbReference>
<protein>
    <recommendedName>
        <fullName evidence="4">HXXEE domain-containing protein</fullName>
    </recommendedName>
</protein>
<dbReference type="KEGG" id="pvo:PVOR_17434"/>
<name>A0A2R9STJ6_9BACL</name>